<proteinExistence type="predicted"/>
<feature type="domain" description="RING-type" evidence="9">
    <location>
        <begin position="379"/>
        <end position="420"/>
    </location>
</feature>
<keyword evidence="7" id="KW-0862">Zinc</keyword>
<reference evidence="10 11" key="1">
    <citation type="submission" date="2018-10" db="EMBL/GenBank/DDBJ databases">
        <title>A high-quality apple genome assembly.</title>
        <authorList>
            <person name="Hu J."/>
        </authorList>
    </citation>
    <scope>NUCLEOTIDE SEQUENCE [LARGE SCALE GENOMIC DNA]</scope>
    <source>
        <strain evidence="11">cv. HFTH1</strain>
        <tissue evidence="10">Young leaf</tissue>
    </source>
</reference>
<comment type="subunit">
    <text evidence="2">Component of the 20S core complex of the 26S proteasome. The 26S proteasome is composed of a core protease (CP), known as the 20S proteasome, capped at one or both ends by the 19S regulatory particle (RP/PA700). The 20S proteasome core is composed of 28 subunits that are arranged in four stacked rings, resulting in a barrel-shaped structure. The two end rings are each formed by seven alpha subunits, and the two central rings are each formed by seven beta subunits. The catalytic chamber with the active sites is on the inside of the barrel.</text>
</comment>
<dbReference type="GO" id="GO:0005634">
    <property type="term" value="C:nucleus"/>
    <property type="evidence" value="ECO:0007669"/>
    <property type="project" value="UniProtKB-SubCell"/>
</dbReference>
<dbReference type="InterPro" id="IPR023333">
    <property type="entry name" value="Proteasome_suB-type"/>
</dbReference>
<keyword evidence="5" id="KW-0539">Nucleus</keyword>
<dbReference type="PROSITE" id="PS00854">
    <property type="entry name" value="PROTEASOME_BETA_1"/>
    <property type="match status" value="1"/>
</dbReference>
<comment type="caution">
    <text evidence="10">The sequence shown here is derived from an EMBL/GenBank/DDBJ whole genome shotgun (WGS) entry which is preliminary data.</text>
</comment>
<dbReference type="EMBL" id="RDQH01000334">
    <property type="protein sequence ID" value="RXH90981.1"/>
    <property type="molecule type" value="Genomic_DNA"/>
</dbReference>
<evidence type="ECO:0000256" key="1">
    <source>
        <dbReference type="ARBA" id="ARBA00004123"/>
    </source>
</evidence>
<dbReference type="Pfam" id="PF13639">
    <property type="entry name" value="zf-RING_2"/>
    <property type="match status" value="1"/>
</dbReference>
<dbReference type="PANTHER" id="PTHR32194:SF10">
    <property type="entry name" value="PROTEASOME SUBUNIT BETA TYPE-3"/>
    <property type="match status" value="1"/>
</dbReference>
<accession>A0A498JC90</accession>
<comment type="function">
    <text evidence="6">Non-catalytic component of the proteasome, a multicatalytic proteinase complex which is characterized by its ability to cleave peptides with Arg, Phe, Tyr, Leu, and Glu adjacent to the leaving group at neutral or slightly basic pH. The proteasome has an ATP-dependent proteolytic activity.</text>
</comment>
<dbReference type="InterPro" id="IPR001353">
    <property type="entry name" value="Proteasome_sua/b"/>
</dbReference>
<dbReference type="PROSITE" id="PS50089">
    <property type="entry name" value="ZF_RING_2"/>
    <property type="match status" value="1"/>
</dbReference>
<dbReference type="GO" id="GO:0008270">
    <property type="term" value="F:zinc ion binding"/>
    <property type="evidence" value="ECO:0007669"/>
    <property type="project" value="UniProtKB-KW"/>
</dbReference>
<dbReference type="Gene3D" id="3.60.20.10">
    <property type="entry name" value="Glutamine Phosphoribosylpyrophosphate, subunit 1, domain 1"/>
    <property type="match status" value="1"/>
</dbReference>
<dbReference type="GO" id="GO:0005737">
    <property type="term" value="C:cytoplasm"/>
    <property type="evidence" value="ECO:0007669"/>
    <property type="project" value="TreeGrafter"/>
</dbReference>
<evidence type="ECO:0000256" key="5">
    <source>
        <dbReference type="ARBA" id="ARBA00023242"/>
    </source>
</evidence>
<comment type="subcellular location">
    <subcellularLocation>
        <location evidence="1">Nucleus</location>
    </subcellularLocation>
</comment>
<evidence type="ECO:0000256" key="6">
    <source>
        <dbReference type="ARBA" id="ARBA00024953"/>
    </source>
</evidence>
<dbReference type="InterPro" id="IPR013083">
    <property type="entry name" value="Znf_RING/FYVE/PHD"/>
</dbReference>
<dbReference type="InterPro" id="IPR029055">
    <property type="entry name" value="Ntn_hydrolases_N"/>
</dbReference>
<dbReference type="CDD" id="cd03759">
    <property type="entry name" value="proteasome_beta_type_3"/>
    <property type="match status" value="1"/>
</dbReference>
<protein>
    <recommendedName>
        <fullName evidence="9">RING-type domain-containing protein</fullName>
    </recommendedName>
</protein>
<sequence>MSITEYNGSALVAMVGKNCFAIASDRRLGVQLQTVATDFKRISQVHDRLFIGLSGLATDAQTLYQRLMFRHKLYQLREERDMKPETFASLVSAILYEKRFGPYFTQPVIAGLSDEDRPFICTTDSIGAKELAKDFVVAGTASESLYGACEAMFKPDMEPEELFETVSQALLSSVDRDCLSGWGGHVFVVCGVMVKDMLLTKFLRFDKELEHPTDVLKLSMDGEEDQAKQSSGRIPFTQLIQVSADFILALAMQEQEQAYTMLETIESDSEEDDTEIDYASSSSSENYDPDVAAFLESREFDADDFRFLEDEEIGSSSSSSDQETDGLDVDELTYEEFLALGEFIGEEKRGLPRSEISACLHPYTCELAVGQSKTSIDRCVVCQLEYDDGESLAALSCEHPYHWECISQWLQIKKSCPICSTQVSSPSSSSKTMIL</sequence>
<dbReference type="Pfam" id="PF00227">
    <property type="entry name" value="Proteasome"/>
    <property type="match status" value="1"/>
</dbReference>
<dbReference type="SUPFAM" id="SSF56235">
    <property type="entry name" value="N-terminal nucleophile aminohydrolases (Ntn hydrolases)"/>
    <property type="match status" value="1"/>
</dbReference>
<feature type="region of interest" description="Disordered" evidence="8">
    <location>
        <begin position="266"/>
        <end position="287"/>
    </location>
</feature>
<evidence type="ECO:0000256" key="4">
    <source>
        <dbReference type="ARBA" id="ARBA00022942"/>
    </source>
</evidence>
<dbReference type="SMART" id="SM00184">
    <property type="entry name" value="RING"/>
    <property type="match status" value="1"/>
</dbReference>
<dbReference type="InterPro" id="IPR016050">
    <property type="entry name" value="Proteasome_bsu_CS"/>
</dbReference>
<keyword evidence="4" id="KW-0647">Proteasome</keyword>
<evidence type="ECO:0000256" key="7">
    <source>
        <dbReference type="PROSITE-ProRule" id="PRU00175"/>
    </source>
</evidence>
<evidence type="ECO:0000256" key="2">
    <source>
        <dbReference type="ARBA" id="ARBA00011517"/>
    </source>
</evidence>
<feature type="compositionally biased region" description="Acidic residues" evidence="8">
    <location>
        <begin position="266"/>
        <end position="276"/>
    </location>
</feature>
<dbReference type="PROSITE" id="PS51476">
    <property type="entry name" value="PROTEASOME_BETA_2"/>
    <property type="match status" value="1"/>
</dbReference>
<dbReference type="SUPFAM" id="SSF57850">
    <property type="entry name" value="RING/U-box"/>
    <property type="match status" value="1"/>
</dbReference>
<keyword evidence="7" id="KW-0479">Metal-binding</keyword>
<evidence type="ECO:0000313" key="11">
    <source>
        <dbReference type="Proteomes" id="UP000290289"/>
    </source>
</evidence>
<dbReference type="Proteomes" id="UP000290289">
    <property type="component" value="Chromosome 8"/>
</dbReference>
<dbReference type="FunFam" id="3.60.20.10:FF:000032">
    <property type="entry name" value="Proteasome subunit beta"/>
    <property type="match status" value="1"/>
</dbReference>
<dbReference type="InterPro" id="IPR001841">
    <property type="entry name" value="Znf_RING"/>
</dbReference>
<gene>
    <name evidence="10" type="ORF">DVH24_006926</name>
</gene>
<keyword evidence="3" id="KW-0963">Cytoplasm</keyword>
<dbReference type="InterPro" id="IPR033811">
    <property type="entry name" value="Proteasome_beta_3"/>
</dbReference>
<dbReference type="PANTHER" id="PTHR32194">
    <property type="entry name" value="METALLOPROTEASE TLDD"/>
    <property type="match status" value="1"/>
</dbReference>
<dbReference type="STRING" id="3750.A0A498JC90"/>
<dbReference type="Gene3D" id="3.30.40.10">
    <property type="entry name" value="Zinc/RING finger domain, C3HC4 (zinc finger)"/>
    <property type="match status" value="1"/>
</dbReference>
<organism evidence="10 11">
    <name type="scientific">Malus domestica</name>
    <name type="common">Apple</name>
    <name type="synonym">Pyrus malus</name>
    <dbReference type="NCBI Taxonomy" id="3750"/>
    <lineage>
        <taxon>Eukaryota</taxon>
        <taxon>Viridiplantae</taxon>
        <taxon>Streptophyta</taxon>
        <taxon>Embryophyta</taxon>
        <taxon>Tracheophyta</taxon>
        <taxon>Spermatophyta</taxon>
        <taxon>Magnoliopsida</taxon>
        <taxon>eudicotyledons</taxon>
        <taxon>Gunneridae</taxon>
        <taxon>Pentapetalae</taxon>
        <taxon>rosids</taxon>
        <taxon>fabids</taxon>
        <taxon>Rosales</taxon>
        <taxon>Rosaceae</taxon>
        <taxon>Amygdaloideae</taxon>
        <taxon>Maleae</taxon>
        <taxon>Malus</taxon>
    </lineage>
</organism>
<dbReference type="AlphaFoldDB" id="A0A498JC90"/>
<name>A0A498JC90_MALDO</name>
<evidence type="ECO:0000256" key="8">
    <source>
        <dbReference type="SAM" id="MobiDB-lite"/>
    </source>
</evidence>
<evidence type="ECO:0000313" key="10">
    <source>
        <dbReference type="EMBL" id="RXH90981.1"/>
    </source>
</evidence>
<keyword evidence="7" id="KW-0863">Zinc-finger</keyword>
<keyword evidence="11" id="KW-1185">Reference proteome</keyword>
<evidence type="ECO:0000259" key="9">
    <source>
        <dbReference type="PROSITE" id="PS50089"/>
    </source>
</evidence>
<dbReference type="GO" id="GO:0043161">
    <property type="term" value="P:proteasome-mediated ubiquitin-dependent protein catabolic process"/>
    <property type="evidence" value="ECO:0007669"/>
    <property type="project" value="InterPro"/>
</dbReference>
<dbReference type="GO" id="GO:0019774">
    <property type="term" value="C:proteasome core complex, beta-subunit complex"/>
    <property type="evidence" value="ECO:0007669"/>
    <property type="project" value="InterPro"/>
</dbReference>
<evidence type="ECO:0000256" key="3">
    <source>
        <dbReference type="ARBA" id="ARBA00022490"/>
    </source>
</evidence>